<gene>
    <name evidence="1" type="ORF">H4R34_001161</name>
</gene>
<organism evidence="1 2">
    <name type="scientific">Dimargaris verticillata</name>
    <dbReference type="NCBI Taxonomy" id="2761393"/>
    <lineage>
        <taxon>Eukaryota</taxon>
        <taxon>Fungi</taxon>
        <taxon>Fungi incertae sedis</taxon>
        <taxon>Zoopagomycota</taxon>
        <taxon>Kickxellomycotina</taxon>
        <taxon>Dimargaritomycetes</taxon>
        <taxon>Dimargaritales</taxon>
        <taxon>Dimargaritaceae</taxon>
        <taxon>Dimargaris</taxon>
    </lineage>
</organism>
<dbReference type="AlphaFoldDB" id="A0A9W8EE13"/>
<protein>
    <submittedName>
        <fullName evidence="1">Uncharacterized protein</fullName>
    </submittedName>
</protein>
<comment type="caution">
    <text evidence="1">The sequence shown here is derived from an EMBL/GenBank/DDBJ whole genome shotgun (WGS) entry which is preliminary data.</text>
</comment>
<evidence type="ECO:0000313" key="2">
    <source>
        <dbReference type="Proteomes" id="UP001151582"/>
    </source>
</evidence>
<name>A0A9W8EE13_9FUNG</name>
<reference evidence="1" key="1">
    <citation type="submission" date="2022-07" db="EMBL/GenBank/DDBJ databases">
        <title>Phylogenomic reconstructions and comparative analyses of Kickxellomycotina fungi.</title>
        <authorList>
            <person name="Reynolds N.K."/>
            <person name="Stajich J.E."/>
            <person name="Barry K."/>
            <person name="Grigoriev I.V."/>
            <person name="Crous P."/>
            <person name="Smith M.E."/>
        </authorList>
    </citation>
    <scope>NUCLEOTIDE SEQUENCE</scope>
    <source>
        <strain evidence="1">RSA 567</strain>
    </source>
</reference>
<dbReference type="EMBL" id="JANBQB010000047">
    <property type="protein sequence ID" value="KAJ1983613.1"/>
    <property type="molecule type" value="Genomic_DNA"/>
</dbReference>
<evidence type="ECO:0000313" key="1">
    <source>
        <dbReference type="EMBL" id="KAJ1983613.1"/>
    </source>
</evidence>
<proteinExistence type="predicted"/>
<accession>A0A9W8EE13</accession>
<sequence>MNSDKVIQAYLLSNNPANAPVMVKQVEKGLVEHLEPYIIPYRARTVKFGSPYAADNMVLLSTLSDQELKQQLPLTYYTKHAPKVVPELLRIIIAEFEQAAEDYDQFYDDNDDPSAAYPLRDQYTIPMPIILYWLVRDVLKAVIHYNQTSIAVEVKGVFEQTTMFWLWTIELGRAEMNSLLRPDNLHEEDVALLTTIFCRLKLQRACAYLMEAYDTAIDDGLIIEHMDEPALATLEEMSADGVEQLLHTLMRGRDQITWMPNRFFTWDRANIHDAWVAKPVTRASVDIDLHVNALAQLSPNDRQI</sequence>
<keyword evidence="2" id="KW-1185">Reference proteome</keyword>
<dbReference type="Proteomes" id="UP001151582">
    <property type="component" value="Unassembled WGS sequence"/>
</dbReference>